<dbReference type="EMBL" id="ATLV01013199">
    <property type="status" value="NOT_ANNOTATED_CDS"/>
    <property type="molecule type" value="Genomic_DNA"/>
</dbReference>
<proteinExistence type="predicted"/>
<dbReference type="AlphaFoldDB" id="A0A084VHQ3"/>
<organism evidence="2">
    <name type="scientific">Anopheles sinensis</name>
    <name type="common">Mosquito</name>
    <dbReference type="NCBI Taxonomy" id="74873"/>
    <lineage>
        <taxon>Eukaryota</taxon>
        <taxon>Metazoa</taxon>
        <taxon>Ecdysozoa</taxon>
        <taxon>Arthropoda</taxon>
        <taxon>Hexapoda</taxon>
        <taxon>Insecta</taxon>
        <taxon>Pterygota</taxon>
        <taxon>Neoptera</taxon>
        <taxon>Endopterygota</taxon>
        <taxon>Diptera</taxon>
        <taxon>Nematocera</taxon>
        <taxon>Culicoidea</taxon>
        <taxon>Culicidae</taxon>
        <taxon>Anophelinae</taxon>
        <taxon>Anopheles</taxon>
    </lineage>
</organism>
<evidence type="ECO:0000313" key="3">
    <source>
        <dbReference type="EnsemblMetazoa" id="ASIC004719-PA"/>
    </source>
</evidence>
<dbReference type="EMBL" id="KE524843">
    <property type="protein sequence ID" value="KFB37497.1"/>
    <property type="molecule type" value="Genomic_DNA"/>
</dbReference>
<evidence type="ECO:0000313" key="2">
    <source>
        <dbReference type="EMBL" id="KFB37497.1"/>
    </source>
</evidence>
<reference evidence="3" key="2">
    <citation type="submission" date="2020-05" db="UniProtKB">
        <authorList>
            <consortium name="EnsemblMetazoa"/>
        </authorList>
    </citation>
    <scope>IDENTIFICATION</scope>
</reference>
<evidence type="ECO:0000313" key="4">
    <source>
        <dbReference type="Proteomes" id="UP000030765"/>
    </source>
</evidence>
<accession>A0A084VHQ3</accession>
<dbReference type="Proteomes" id="UP000030765">
    <property type="component" value="Unassembled WGS sequence"/>
</dbReference>
<dbReference type="VEuPathDB" id="VectorBase:ASIC004719"/>
<feature type="region of interest" description="Disordered" evidence="1">
    <location>
        <begin position="82"/>
        <end position="119"/>
    </location>
</feature>
<dbReference type="EnsemblMetazoa" id="ASIC004719-RA">
    <property type="protein sequence ID" value="ASIC004719-PA"/>
    <property type="gene ID" value="ASIC004719"/>
</dbReference>
<feature type="compositionally biased region" description="Basic and acidic residues" evidence="1">
    <location>
        <begin position="100"/>
        <end position="112"/>
    </location>
</feature>
<evidence type="ECO:0000256" key="1">
    <source>
        <dbReference type="SAM" id="MobiDB-lite"/>
    </source>
</evidence>
<reference evidence="2 4" key="1">
    <citation type="journal article" date="2014" name="BMC Genomics">
        <title>Genome sequence of Anopheles sinensis provides insight into genetics basis of mosquito competence for malaria parasites.</title>
        <authorList>
            <person name="Zhou D."/>
            <person name="Zhang D."/>
            <person name="Ding G."/>
            <person name="Shi L."/>
            <person name="Hou Q."/>
            <person name="Ye Y."/>
            <person name="Xu Y."/>
            <person name="Zhou H."/>
            <person name="Xiong C."/>
            <person name="Li S."/>
            <person name="Yu J."/>
            <person name="Hong S."/>
            <person name="Yu X."/>
            <person name="Zou P."/>
            <person name="Chen C."/>
            <person name="Chang X."/>
            <person name="Wang W."/>
            <person name="Lv Y."/>
            <person name="Sun Y."/>
            <person name="Ma L."/>
            <person name="Shen B."/>
            <person name="Zhu C."/>
        </authorList>
    </citation>
    <scope>NUCLEOTIDE SEQUENCE [LARGE SCALE GENOMIC DNA]</scope>
</reference>
<gene>
    <name evidence="2" type="ORF">ZHAS_00004719</name>
</gene>
<sequence>MADELGITKNVAMCEARAGKRKIQNDGLITSIPSTLSTLNNQPGTLGLTHSKNPQLTFLSARASGCCSKTSWPVESYAPSNWTRTQQHQAAASAGGEHSFSSDKTKAQRDAQVEANYGKSSSSSVEEGILLLRRLAFSGRSERNGETGTLFVLLEGS</sequence>
<keyword evidence="4" id="KW-1185">Reference proteome</keyword>
<name>A0A084VHQ3_ANOSI</name>
<protein>
    <submittedName>
        <fullName evidence="2 3">Uncharacterized protein</fullName>
    </submittedName>
</protein>